<reference evidence="13" key="2">
    <citation type="submission" date="2025-08" db="UniProtKB">
        <authorList>
            <consortium name="Ensembl"/>
        </authorList>
    </citation>
    <scope>IDENTIFICATION</scope>
</reference>
<protein>
    <recommendedName>
        <fullName evidence="8">Protein FAM234A</fullName>
    </recommendedName>
    <alternativeName>
        <fullName evidence="9">Protein ITFG3</fullName>
    </alternativeName>
</protein>
<evidence type="ECO:0000256" key="3">
    <source>
        <dbReference type="ARBA" id="ARBA00022968"/>
    </source>
</evidence>
<evidence type="ECO:0000313" key="13">
    <source>
        <dbReference type="Ensembl" id="ENSCAFP00030015105.1"/>
    </source>
</evidence>
<evidence type="ECO:0000259" key="12">
    <source>
        <dbReference type="Pfam" id="PF23727"/>
    </source>
</evidence>
<feature type="transmembrane region" description="Helical" evidence="11">
    <location>
        <begin position="49"/>
        <end position="69"/>
    </location>
</feature>
<dbReference type="Proteomes" id="UP000694429">
    <property type="component" value="Chromosome 6"/>
</dbReference>
<name>A0A8C0RGD2_CANLF</name>
<evidence type="ECO:0000256" key="5">
    <source>
        <dbReference type="ARBA" id="ARBA00023136"/>
    </source>
</evidence>
<evidence type="ECO:0000256" key="8">
    <source>
        <dbReference type="ARBA" id="ARBA00071196"/>
    </source>
</evidence>
<feature type="domain" description="FAM234A/B beta-propeller" evidence="12">
    <location>
        <begin position="81"/>
        <end position="416"/>
    </location>
</feature>
<sequence length="591" mass="63166">MDSKDLEAEIHPLRNEDKRLPETPGNPGHADEKLKSSPRQPRLSRCRTVVFFLSLFVCLFVVFVVSFIIPCPERPVSQGMWRIDYSAAVTYDFLATEDINRDRIQDVLFLYKNANGSNNFNLSCTDEGFSSPCTFVAAVSGASGSVLWERPAAQDGALVRCSVPQTQGSRMSSACILVGRPSSFVAVDLFTGETLWSQPPGFDRNTSDLSSLLQLPDVDADGAPDLLLLAQEDKEVSSYLYSGSTGRQIGHRGSLGVGGTAGSLLHVTRAGAHYILFPCPSSLCGCSVKGLHEAATGGASPLRRDLLWERMLNTTPHGPLGRSPGALRHLTHVPGKAGEDLLLVTSEACVLLDGQDLTPRWTFRTAQVFRKPILGHYKPDTPAVVIENGTGTNRQILLLDLGSGAILWNQALPALPTPGVVHFPRSLGKTLGWPGGASAPACLSTACRLTDDWPSSPPGSPGTQLHALLGSGAATTLWTGLPEALLPGGVRWGLPSACTNHPAGTAWVPVVAREARKGAPSGLGSCLRPHTPFLMRGSLRILGESPTPSKESLLTVSPLNLVLLHKTPRPALWGGAVAPGRWGHHHFHRFP</sequence>
<evidence type="ECO:0000256" key="10">
    <source>
        <dbReference type="SAM" id="MobiDB-lite"/>
    </source>
</evidence>
<dbReference type="FunFam" id="2.130.10.10:FF:002632">
    <property type="entry name" value="Protein FAM234A"/>
    <property type="match status" value="1"/>
</dbReference>
<dbReference type="AlphaFoldDB" id="A0A8C0RGD2"/>
<dbReference type="SUPFAM" id="SSF50998">
    <property type="entry name" value="Quinoprotein alcohol dehydrogenase-like"/>
    <property type="match status" value="1"/>
</dbReference>
<evidence type="ECO:0000256" key="7">
    <source>
        <dbReference type="ARBA" id="ARBA00025791"/>
    </source>
</evidence>
<dbReference type="Gene3D" id="2.130.10.10">
    <property type="entry name" value="YVTN repeat-like/Quinoprotein amine dehydrogenase"/>
    <property type="match status" value="1"/>
</dbReference>
<dbReference type="InterPro" id="IPR055409">
    <property type="entry name" value="Beta-prop_FAM234A_B"/>
</dbReference>
<evidence type="ECO:0000256" key="11">
    <source>
        <dbReference type="SAM" id="Phobius"/>
    </source>
</evidence>
<proteinExistence type="inferred from homology"/>
<keyword evidence="2 11" id="KW-0812">Transmembrane</keyword>
<dbReference type="PANTHER" id="PTHR21419:SF7">
    <property type="entry name" value="PROTEIN FAM234A"/>
    <property type="match status" value="1"/>
</dbReference>
<comment type="similarity">
    <text evidence="7">Belongs to the FAM234 family.</text>
</comment>
<reference evidence="13" key="1">
    <citation type="submission" date="2019-03" db="EMBL/GenBank/DDBJ databases">
        <authorList>
            <person name="Warren W.C."/>
            <person name="Johnson G.S."/>
        </authorList>
    </citation>
    <scope>NUCLEOTIDE SEQUENCE [LARGE SCALE GENOMIC DNA]</scope>
    <source>
        <strain evidence="13">Basenji</strain>
    </source>
</reference>
<comment type="subcellular location">
    <subcellularLocation>
        <location evidence="1">Membrane</location>
        <topology evidence="1">Single-pass type II membrane protein</topology>
    </subcellularLocation>
</comment>
<keyword evidence="5 11" id="KW-0472">Membrane</keyword>
<dbReference type="Pfam" id="PF23727">
    <property type="entry name" value="Beta-prop_FAM234A_B"/>
    <property type="match status" value="1"/>
</dbReference>
<evidence type="ECO:0000256" key="2">
    <source>
        <dbReference type="ARBA" id="ARBA00022692"/>
    </source>
</evidence>
<dbReference type="Ensembl" id="ENSCAFT00030017297.1">
    <property type="protein sequence ID" value="ENSCAFP00030015105.1"/>
    <property type="gene ID" value="ENSCAFG00030009177.1"/>
</dbReference>
<dbReference type="InterPro" id="IPR015943">
    <property type="entry name" value="WD40/YVTN_repeat-like_dom_sf"/>
</dbReference>
<accession>A0A8C0RGD2</accession>
<evidence type="ECO:0000256" key="1">
    <source>
        <dbReference type="ARBA" id="ARBA00004606"/>
    </source>
</evidence>
<keyword evidence="6" id="KW-0325">Glycoprotein</keyword>
<evidence type="ECO:0000313" key="14">
    <source>
        <dbReference type="Proteomes" id="UP000694429"/>
    </source>
</evidence>
<dbReference type="GO" id="GO:0016020">
    <property type="term" value="C:membrane"/>
    <property type="evidence" value="ECO:0007669"/>
    <property type="project" value="UniProtKB-SubCell"/>
</dbReference>
<evidence type="ECO:0000256" key="9">
    <source>
        <dbReference type="ARBA" id="ARBA00083714"/>
    </source>
</evidence>
<dbReference type="PANTHER" id="PTHR21419">
    <property type="match status" value="1"/>
</dbReference>
<dbReference type="InterPro" id="IPR011047">
    <property type="entry name" value="Quinoprotein_ADH-like_sf"/>
</dbReference>
<organism evidence="13 14">
    <name type="scientific">Canis lupus familiaris</name>
    <name type="common">Dog</name>
    <name type="synonym">Canis familiaris</name>
    <dbReference type="NCBI Taxonomy" id="9615"/>
    <lineage>
        <taxon>Eukaryota</taxon>
        <taxon>Metazoa</taxon>
        <taxon>Chordata</taxon>
        <taxon>Craniata</taxon>
        <taxon>Vertebrata</taxon>
        <taxon>Euteleostomi</taxon>
        <taxon>Mammalia</taxon>
        <taxon>Eutheria</taxon>
        <taxon>Laurasiatheria</taxon>
        <taxon>Carnivora</taxon>
        <taxon>Caniformia</taxon>
        <taxon>Canidae</taxon>
        <taxon>Canis</taxon>
    </lineage>
</organism>
<keyword evidence="3" id="KW-0735">Signal-anchor</keyword>
<feature type="compositionally biased region" description="Basic and acidic residues" evidence="10">
    <location>
        <begin position="1"/>
        <end position="21"/>
    </location>
</feature>
<keyword evidence="4 11" id="KW-1133">Transmembrane helix</keyword>
<feature type="region of interest" description="Disordered" evidence="10">
    <location>
        <begin position="1"/>
        <end position="38"/>
    </location>
</feature>
<dbReference type="InterPro" id="IPR045232">
    <property type="entry name" value="FAM234"/>
</dbReference>
<evidence type="ECO:0000256" key="4">
    <source>
        <dbReference type="ARBA" id="ARBA00022989"/>
    </source>
</evidence>
<evidence type="ECO:0000256" key="6">
    <source>
        <dbReference type="ARBA" id="ARBA00023180"/>
    </source>
</evidence>